<comment type="caution">
    <text evidence="4">The sequence shown here is derived from an EMBL/GenBank/DDBJ whole genome shotgun (WGS) entry which is preliminary data.</text>
</comment>
<evidence type="ECO:0000313" key="4">
    <source>
        <dbReference type="EMBL" id="MBB5493790.1"/>
    </source>
</evidence>
<name>A0A840W9R4_9ACTN</name>
<proteinExistence type="predicted"/>
<keyword evidence="2" id="KW-0812">Transmembrane</keyword>
<gene>
    <name evidence="4" type="ORF">HNR07_004927</name>
</gene>
<dbReference type="InterPro" id="IPR021202">
    <property type="entry name" value="Rv3654c-like"/>
</dbReference>
<organism evidence="4 5">
    <name type="scientific">Nocardiopsis metallicus</name>
    <dbReference type="NCBI Taxonomy" id="179819"/>
    <lineage>
        <taxon>Bacteria</taxon>
        <taxon>Bacillati</taxon>
        <taxon>Actinomycetota</taxon>
        <taxon>Actinomycetes</taxon>
        <taxon>Streptosporangiales</taxon>
        <taxon>Nocardiopsidaceae</taxon>
        <taxon>Nocardiopsis</taxon>
    </lineage>
</organism>
<dbReference type="AlphaFoldDB" id="A0A840W9R4"/>
<dbReference type="EMBL" id="JACHDO010000001">
    <property type="protein sequence ID" value="MBB5493790.1"/>
    <property type="molecule type" value="Genomic_DNA"/>
</dbReference>
<reference evidence="4 5" key="1">
    <citation type="submission" date="2020-08" db="EMBL/GenBank/DDBJ databases">
        <title>Sequencing the genomes of 1000 actinobacteria strains.</title>
        <authorList>
            <person name="Klenk H.-P."/>
        </authorList>
    </citation>
    <scope>NUCLEOTIDE SEQUENCE [LARGE SCALE GENOMIC DNA]</scope>
    <source>
        <strain evidence="4 5">DSM 44598</strain>
    </source>
</reference>
<dbReference type="InterPro" id="IPR028087">
    <property type="entry name" value="Tad_N"/>
</dbReference>
<feature type="domain" description="Putative Flp pilus-assembly TadG-like N-terminal" evidence="3">
    <location>
        <begin position="27"/>
        <end position="73"/>
    </location>
</feature>
<dbReference type="NCBIfam" id="TIGR03816">
    <property type="entry name" value="tadE_like_DECH"/>
    <property type="match status" value="1"/>
</dbReference>
<keyword evidence="5" id="KW-1185">Reference proteome</keyword>
<dbReference type="Proteomes" id="UP000579647">
    <property type="component" value="Unassembled WGS sequence"/>
</dbReference>
<dbReference type="Pfam" id="PF13400">
    <property type="entry name" value="Tad"/>
    <property type="match status" value="1"/>
</dbReference>
<dbReference type="RefSeq" id="WP_184366916.1">
    <property type="nucleotide sequence ID" value="NZ_JACHDO010000001.1"/>
</dbReference>
<evidence type="ECO:0000256" key="2">
    <source>
        <dbReference type="SAM" id="Phobius"/>
    </source>
</evidence>
<evidence type="ECO:0000259" key="3">
    <source>
        <dbReference type="Pfam" id="PF13400"/>
    </source>
</evidence>
<feature type="transmembrane region" description="Helical" evidence="2">
    <location>
        <begin position="31"/>
        <end position="51"/>
    </location>
</feature>
<keyword evidence="2" id="KW-1133">Transmembrane helix</keyword>
<evidence type="ECO:0000256" key="1">
    <source>
        <dbReference type="SAM" id="MobiDB-lite"/>
    </source>
</evidence>
<keyword evidence="2" id="KW-0472">Membrane</keyword>
<protein>
    <submittedName>
        <fullName evidence="4">Secretion/DNA translocation related TadE-like protein</fullName>
    </submittedName>
</protein>
<evidence type="ECO:0000313" key="5">
    <source>
        <dbReference type="Proteomes" id="UP000579647"/>
    </source>
</evidence>
<accession>A0A840W9R4</accession>
<sequence>MRPPGPGEPGPREPGRCQARPRPPDAGSATAWWISLCVLLWFLTYALLLTATARLDRDRASAAADLAALAAAARAHEGTGTVCAAARRTAEANGATLDTCELSGLTVTVTVSLPASALPREVSARARAGPVHDPSEEVE</sequence>
<feature type="region of interest" description="Disordered" evidence="1">
    <location>
        <begin position="1"/>
        <end position="23"/>
    </location>
</feature>